<evidence type="ECO:0000256" key="2">
    <source>
        <dbReference type="SAM" id="SignalP"/>
    </source>
</evidence>
<organism evidence="3 4">
    <name type="scientific">Pseudomyxococcus hansupus</name>
    <dbReference type="NCBI Taxonomy" id="1297742"/>
    <lineage>
        <taxon>Bacteria</taxon>
        <taxon>Pseudomonadati</taxon>
        <taxon>Myxococcota</taxon>
        <taxon>Myxococcia</taxon>
        <taxon>Myxococcales</taxon>
        <taxon>Cystobacterineae</taxon>
        <taxon>Myxococcaceae</taxon>
        <taxon>Pseudomyxococcus</taxon>
    </lineage>
</organism>
<evidence type="ECO:0000313" key="3">
    <source>
        <dbReference type="EMBL" id="AKQ70366.1"/>
    </source>
</evidence>
<protein>
    <recommendedName>
        <fullName evidence="5">DUF2381 family protein</fullName>
    </recommendedName>
</protein>
<name>A0A0H4X3W0_9BACT</name>
<dbReference type="KEGG" id="mym:A176_007278"/>
<dbReference type="PATRIC" id="fig|1297742.4.peg.7406"/>
<evidence type="ECO:0000313" key="4">
    <source>
        <dbReference type="Proteomes" id="UP000009026"/>
    </source>
</evidence>
<keyword evidence="2" id="KW-0732">Signal</keyword>
<dbReference type="NCBIfam" id="TIGR02268">
    <property type="entry name" value="Myxococcus xanthus paralogous family TIGR02268"/>
    <property type="match status" value="1"/>
</dbReference>
<sequence>MFPPGSLLMTAVVLLLGTAALAQTPDAKRWRRIERTVDLSAGTGEPIQRLRVAPGVVTTVLLDSDAVLEGEPHEPLQGLFHRLDFAGKHLLLKPAVVMPASGVPPLVLRFTDEAAPRRLVLELSTEASVVDAVVEVRRRPATVEQLEAELVALRERNAVLEARLASARRTVPQQGLVGAILSDAIASSGVVVHWLEDKASETGLKVHRLRSYRSGAWMAFAVRLENPRSEAPWQPGIARLIHLDPSGHPTGETLEVPLLMQEPRLLPGQSAAAVIEWSAPVSPPPAYALELWDTGRRRGARWARLTP</sequence>
<dbReference type="EMBL" id="CP012109">
    <property type="protein sequence ID" value="AKQ70366.1"/>
    <property type="molecule type" value="Genomic_DNA"/>
</dbReference>
<accession>A0A0H4X3W0</accession>
<gene>
    <name evidence="3" type="ORF">A176_007278</name>
</gene>
<dbReference type="InterPro" id="IPR011754">
    <property type="entry name" value="Mxa_paralog_2268"/>
</dbReference>
<reference evidence="3 4" key="1">
    <citation type="journal article" date="2016" name="PLoS ONE">
        <title>Complete Genome Sequence and Comparative Genomics of a Novel Myxobacterium Myxococcus hansupus.</title>
        <authorList>
            <person name="Sharma G."/>
            <person name="Narwani T."/>
            <person name="Subramanian S."/>
        </authorList>
    </citation>
    <scope>NUCLEOTIDE SEQUENCE [LARGE SCALE GENOMIC DNA]</scope>
    <source>
        <strain evidence="4">mixupus</strain>
    </source>
</reference>
<dbReference type="OrthoDB" id="5511154at2"/>
<evidence type="ECO:0000256" key="1">
    <source>
        <dbReference type="SAM" id="Coils"/>
    </source>
</evidence>
<dbReference type="AlphaFoldDB" id="A0A0H4X3W0"/>
<feature type="coiled-coil region" evidence="1">
    <location>
        <begin position="143"/>
        <end position="170"/>
    </location>
</feature>
<keyword evidence="1" id="KW-0175">Coiled coil</keyword>
<dbReference type="RefSeq" id="WP_002634040.1">
    <property type="nucleotide sequence ID" value="NZ_CP012109.1"/>
</dbReference>
<feature type="signal peptide" evidence="2">
    <location>
        <begin position="1"/>
        <end position="22"/>
    </location>
</feature>
<evidence type="ECO:0008006" key="5">
    <source>
        <dbReference type="Google" id="ProtNLM"/>
    </source>
</evidence>
<dbReference type="Pfam" id="PF09544">
    <property type="entry name" value="DUF2381"/>
    <property type="match status" value="1"/>
</dbReference>
<feature type="chain" id="PRO_5005213244" description="DUF2381 family protein" evidence="2">
    <location>
        <begin position="23"/>
        <end position="307"/>
    </location>
</feature>
<dbReference type="Proteomes" id="UP000009026">
    <property type="component" value="Chromosome"/>
</dbReference>
<proteinExistence type="predicted"/>
<keyword evidence="4" id="KW-1185">Reference proteome</keyword>